<name>A0A918FIB3_9DEIO</name>
<sequence>MLGGRVSADDRDAQSLGKDASCGAGYTWKIEDQPGVSRMFGEAHLGRRTCEQQARDKRTDKASGHCRSV</sequence>
<keyword evidence="3" id="KW-1185">Reference proteome</keyword>
<reference evidence="2" key="2">
    <citation type="submission" date="2020-09" db="EMBL/GenBank/DDBJ databases">
        <authorList>
            <person name="Sun Q."/>
            <person name="Ohkuma M."/>
        </authorList>
    </citation>
    <scope>NUCLEOTIDE SEQUENCE</scope>
    <source>
        <strain evidence="2">JCM 31311</strain>
    </source>
</reference>
<protein>
    <submittedName>
        <fullName evidence="2">Uncharacterized protein</fullName>
    </submittedName>
</protein>
<gene>
    <name evidence="2" type="ORF">GCM10008957_55570</name>
</gene>
<feature type="region of interest" description="Disordered" evidence="1">
    <location>
        <begin position="48"/>
        <end position="69"/>
    </location>
</feature>
<evidence type="ECO:0000313" key="2">
    <source>
        <dbReference type="EMBL" id="GGR39665.1"/>
    </source>
</evidence>
<accession>A0A918FIB3</accession>
<dbReference type="AlphaFoldDB" id="A0A918FIB3"/>
<reference evidence="2" key="1">
    <citation type="journal article" date="2014" name="Int. J. Syst. Evol. Microbiol.">
        <title>Complete genome sequence of Corynebacterium casei LMG S-19264T (=DSM 44701T), isolated from a smear-ripened cheese.</title>
        <authorList>
            <consortium name="US DOE Joint Genome Institute (JGI-PGF)"/>
            <person name="Walter F."/>
            <person name="Albersmeier A."/>
            <person name="Kalinowski J."/>
            <person name="Ruckert C."/>
        </authorList>
    </citation>
    <scope>NUCLEOTIDE SEQUENCE</scope>
    <source>
        <strain evidence="2">JCM 31311</strain>
    </source>
</reference>
<feature type="region of interest" description="Disordered" evidence="1">
    <location>
        <begin position="1"/>
        <end position="20"/>
    </location>
</feature>
<dbReference type="EMBL" id="BMQL01000097">
    <property type="protein sequence ID" value="GGR39665.1"/>
    <property type="molecule type" value="Genomic_DNA"/>
</dbReference>
<feature type="compositionally biased region" description="Basic and acidic residues" evidence="1">
    <location>
        <begin position="48"/>
        <end position="63"/>
    </location>
</feature>
<organism evidence="2 3">
    <name type="scientific">Deinococcus ruber</name>
    <dbReference type="NCBI Taxonomy" id="1848197"/>
    <lineage>
        <taxon>Bacteria</taxon>
        <taxon>Thermotogati</taxon>
        <taxon>Deinococcota</taxon>
        <taxon>Deinococci</taxon>
        <taxon>Deinococcales</taxon>
        <taxon>Deinococcaceae</taxon>
        <taxon>Deinococcus</taxon>
    </lineage>
</organism>
<comment type="caution">
    <text evidence="2">The sequence shown here is derived from an EMBL/GenBank/DDBJ whole genome shotgun (WGS) entry which is preliminary data.</text>
</comment>
<proteinExistence type="predicted"/>
<evidence type="ECO:0000256" key="1">
    <source>
        <dbReference type="SAM" id="MobiDB-lite"/>
    </source>
</evidence>
<evidence type="ECO:0000313" key="3">
    <source>
        <dbReference type="Proteomes" id="UP000603865"/>
    </source>
</evidence>
<dbReference type="Proteomes" id="UP000603865">
    <property type="component" value="Unassembled WGS sequence"/>
</dbReference>